<feature type="region of interest" description="Disordered" evidence="1">
    <location>
        <begin position="100"/>
        <end position="155"/>
    </location>
</feature>
<feature type="domain" description="PepSY" evidence="3">
    <location>
        <begin position="56"/>
        <end position="91"/>
    </location>
</feature>
<comment type="caution">
    <text evidence="4">The sequence shown here is derived from an EMBL/GenBank/DDBJ whole genome shotgun (WGS) entry which is preliminary data.</text>
</comment>
<protein>
    <submittedName>
        <fullName evidence="4">PepSY domain-containing protein</fullName>
    </submittedName>
</protein>
<reference evidence="4" key="3">
    <citation type="submission" date="2022-01" db="EMBL/GenBank/DDBJ databases">
        <title>Collection of gut derived symbiotic bacterial strains cultured from healthy donors.</title>
        <authorList>
            <person name="Lin H."/>
            <person name="Kohout C."/>
            <person name="Waligurski E."/>
            <person name="Pamer E.G."/>
        </authorList>
    </citation>
    <scope>NUCLEOTIDE SEQUENCE</scope>
    <source>
        <strain evidence="4">DFI.6.55</strain>
    </source>
</reference>
<evidence type="ECO:0000259" key="3">
    <source>
        <dbReference type="Pfam" id="PF03413"/>
    </source>
</evidence>
<dbReference type="Gene3D" id="3.10.450.40">
    <property type="match status" value="3"/>
</dbReference>
<organism evidence="4 7">
    <name type="scientific">Enterocloster aldenensis</name>
    <dbReference type="NCBI Taxonomy" id="358742"/>
    <lineage>
        <taxon>Bacteria</taxon>
        <taxon>Bacillati</taxon>
        <taxon>Bacillota</taxon>
        <taxon>Clostridia</taxon>
        <taxon>Lachnospirales</taxon>
        <taxon>Lachnospiraceae</taxon>
        <taxon>Enterocloster</taxon>
    </lineage>
</organism>
<proteinExistence type="predicted"/>
<accession>A0AAW5C110</accession>
<dbReference type="EMBL" id="JAKNGE010000016">
    <property type="protein sequence ID" value="MCG4746505.1"/>
    <property type="molecule type" value="Genomic_DNA"/>
</dbReference>
<dbReference type="InterPro" id="IPR025711">
    <property type="entry name" value="PepSY"/>
</dbReference>
<evidence type="ECO:0000256" key="2">
    <source>
        <dbReference type="SAM" id="SignalP"/>
    </source>
</evidence>
<keyword evidence="6" id="KW-1185">Reference proteome</keyword>
<dbReference type="Proteomes" id="UP001299608">
    <property type="component" value="Unassembled WGS sequence"/>
</dbReference>
<evidence type="ECO:0000313" key="5">
    <source>
        <dbReference type="EMBL" id="NSJ48004.1"/>
    </source>
</evidence>
<keyword evidence="2" id="KW-0732">Signal</keyword>
<evidence type="ECO:0000256" key="1">
    <source>
        <dbReference type="SAM" id="MobiDB-lite"/>
    </source>
</evidence>
<sequence>MKHKYLPACLVLSITLAISACGSDARESADYIGIDSAKGIALKSAGLSPDQAEFTTAGLDKKDGIFYYQICFSSDGTEYEYAIDALTGVVIQGPLDPGIPVLADGGSNPSDPSRISGTNPEESDLNSGSGEAYDASQASGSPSGSAQPPANTDTGTIDEQQARDIAITHSGISSQDITQMEVKQEDDDGIVMYKVKFKTSGSNEYEYEIDRYSGRIISFEHDLDDYNQPSPPGATARIGQSQAMDAVLSRVPGASNSDLSITLEEDDGRLEYKGRIRYDGMEYKFKLDAYSGALTEWEAEPDD</sequence>
<dbReference type="Pfam" id="PF03413">
    <property type="entry name" value="PepSY"/>
    <property type="match status" value="3"/>
</dbReference>
<feature type="chain" id="PRO_5043296318" evidence="2">
    <location>
        <begin position="21"/>
        <end position="303"/>
    </location>
</feature>
<feature type="domain" description="PepSY" evidence="3">
    <location>
        <begin position="238"/>
        <end position="296"/>
    </location>
</feature>
<reference evidence="5" key="2">
    <citation type="submission" date="2020-02" db="EMBL/GenBank/DDBJ databases">
        <authorList>
            <person name="Littmann E."/>
            <person name="Sorbara M."/>
        </authorList>
    </citation>
    <scope>NUCLEOTIDE SEQUENCE</scope>
    <source>
        <strain evidence="5">MSK.1.17</strain>
    </source>
</reference>
<evidence type="ECO:0000313" key="7">
    <source>
        <dbReference type="Proteomes" id="UP001299608"/>
    </source>
</evidence>
<dbReference type="PROSITE" id="PS51257">
    <property type="entry name" value="PROKAR_LIPOPROTEIN"/>
    <property type="match status" value="1"/>
</dbReference>
<evidence type="ECO:0000313" key="6">
    <source>
        <dbReference type="Proteomes" id="UP000669239"/>
    </source>
</evidence>
<name>A0AAW5C110_9FIRM</name>
<feature type="domain" description="PepSY" evidence="3">
    <location>
        <begin position="157"/>
        <end position="218"/>
    </location>
</feature>
<feature type="signal peptide" evidence="2">
    <location>
        <begin position="1"/>
        <end position="20"/>
    </location>
</feature>
<dbReference type="Proteomes" id="UP000669239">
    <property type="component" value="Unassembled WGS sequence"/>
</dbReference>
<evidence type="ECO:0000313" key="4">
    <source>
        <dbReference type="EMBL" id="MCG4746505.1"/>
    </source>
</evidence>
<dbReference type="RefSeq" id="WP_117559717.1">
    <property type="nucleotide sequence ID" value="NZ_JAAITT010000005.1"/>
</dbReference>
<dbReference type="AlphaFoldDB" id="A0AAW5C110"/>
<dbReference type="EMBL" id="JAAITT010000005">
    <property type="protein sequence ID" value="NSJ48004.1"/>
    <property type="molecule type" value="Genomic_DNA"/>
</dbReference>
<feature type="compositionally biased region" description="Polar residues" evidence="1">
    <location>
        <begin position="107"/>
        <end position="129"/>
    </location>
</feature>
<gene>
    <name evidence="5" type="ORF">G5B36_04740</name>
    <name evidence="4" type="ORF">L0N08_13875</name>
</gene>
<feature type="compositionally biased region" description="Low complexity" evidence="1">
    <location>
        <begin position="135"/>
        <end position="150"/>
    </location>
</feature>
<reference evidence="5 6" key="1">
    <citation type="journal article" date="2020" name="Cell Host Microbe">
        <title>Functional and Genomic Variation between Human-Derived Isolates of Lachnospiraceae Reveals Inter- and Intra-Species Diversity.</title>
        <authorList>
            <person name="Sorbara M.T."/>
            <person name="Littmann E.R."/>
            <person name="Fontana E."/>
            <person name="Moody T.U."/>
            <person name="Kohout C.E."/>
            <person name="Gjonbalaj M."/>
            <person name="Eaton V."/>
            <person name="Seok R."/>
            <person name="Leiner I.M."/>
            <person name="Pamer E.G."/>
        </authorList>
    </citation>
    <scope>NUCLEOTIDE SEQUENCE [LARGE SCALE GENOMIC DNA]</scope>
    <source>
        <strain evidence="5 6">MSK.1.17</strain>
    </source>
</reference>